<feature type="signal peptide" evidence="2">
    <location>
        <begin position="1"/>
        <end position="24"/>
    </location>
</feature>
<evidence type="ECO:0000256" key="2">
    <source>
        <dbReference type="SAM" id="SignalP"/>
    </source>
</evidence>
<dbReference type="Proteomes" id="UP001175271">
    <property type="component" value="Unassembled WGS sequence"/>
</dbReference>
<dbReference type="EMBL" id="JAUCMV010000001">
    <property type="protein sequence ID" value="KAK0428023.1"/>
    <property type="molecule type" value="Genomic_DNA"/>
</dbReference>
<evidence type="ECO:0000313" key="4">
    <source>
        <dbReference type="Proteomes" id="UP001175271"/>
    </source>
</evidence>
<feature type="chain" id="PRO_5041369600" evidence="2">
    <location>
        <begin position="25"/>
        <end position="72"/>
    </location>
</feature>
<evidence type="ECO:0000313" key="3">
    <source>
        <dbReference type="EMBL" id="KAK0428023.1"/>
    </source>
</evidence>
<keyword evidence="4" id="KW-1185">Reference proteome</keyword>
<reference evidence="3" key="1">
    <citation type="submission" date="2023-06" db="EMBL/GenBank/DDBJ databases">
        <title>Genomic analysis of the entomopathogenic nematode Steinernema hermaphroditum.</title>
        <authorList>
            <person name="Schwarz E.M."/>
            <person name="Heppert J.K."/>
            <person name="Baniya A."/>
            <person name="Schwartz H.T."/>
            <person name="Tan C.-H."/>
            <person name="Antoshechkin I."/>
            <person name="Sternberg P.W."/>
            <person name="Goodrich-Blair H."/>
            <person name="Dillman A.R."/>
        </authorList>
    </citation>
    <scope>NUCLEOTIDE SEQUENCE</scope>
    <source>
        <strain evidence="3">PS9179</strain>
        <tissue evidence="3">Whole animal</tissue>
    </source>
</reference>
<sequence>MSIRWLLTFWTILLMVVHQHETDASGDLHKPKNVWYVEDGKEYKCMLGRQGSRDQPKEINSDDGVPTYSRWG</sequence>
<proteinExistence type="predicted"/>
<comment type="caution">
    <text evidence="3">The sequence shown here is derived from an EMBL/GenBank/DDBJ whole genome shotgun (WGS) entry which is preliminary data.</text>
</comment>
<dbReference type="AlphaFoldDB" id="A0AA39IS26"/>
<feature type="compositionally biased region" description="Basic and acidic residues" evidence="1">
    <location>
        <begin position="51"/>
        <end position="60"/>
    </location>
</feature>
<name>A0AA39IS26_9BILA</name>
<keyword evidence="2" id="KW-0732">Signal</keyword>
<accession>A0AA39IS26</accession>
<gene>
    <name evidence="3" type="ORF">QR680_010550</name>
</gene>
<feature type="region of interest" description="Disordered" evidence="1">
    <location>
        <begin position="48"/>
        <end position="72"/>
    </location>
</feature>
<evidence type="ECO:0000256" key="1">
    <source>
        <dbReference type="SAM" id="MobiDB-lite"/>
    </source>
</evidence>
<organism evidence="3 4">
    <name type="scientific">Steinernema hermaphroditum</name>
    <dbReference type="NCBI Taxonomy" id="289476"/>
    <lineage>
        <taxon>Eukaryota</taxon>
        <taxon>Metazoa</taxon>
        <taxon>Ecdysozoa</taxon>
        <taxon>Nematoda</taxon>
        <taxon>Chromadorea</taxon>
        <taxon>Rhabditida</taxon>
        <taxon>Tylenchina</taxon>
        <taxon>Panagrolaimomorpha</taxon>
        <taxon>Strongyloidoidea</taxon>
        <taxon>Steinernematidae</taxon>
        <taxon>Steinernema</taxon>
    </lineage>
</organism>
<protein>
    <submittedName>
        <fullName evidence="3">Uncharacterized protein</fullName>
    </submittedName>
</protein>